<feature type="region of interest" description="Disordered" evidence="1">
    <location>
        <begin position="1"/>
        <end position="35"/>
    </location>
</feature>
<accession>A0A8R1YVL0</accession>
<evidence type="ECO:0000313" key="3">
    <source>
        <dbReference type="Proteomes" id="UP000005239"/>
    </source>
</evidence>
<feature type="compositionally biased region" description="Polar residues" evidence="1">
    <location>
        <begin position="17"/>
        <end position="28"/>
    </location>
</feature>
<dbReference type="Proteomes" id="UP000005239">
    <property type="component" value="Unassembled WGS sequence"/>
</dbReference>
<dbReference type="AlphaFoldDB" id="A0A2A6CT24"/>
<name>A0A2A6CT24_PRIPA</name>
<proteinExistence type="predicted"/>
<keyword evidence="3" id="KW-1185">Reference proteome</keyword>
<dbReference type="EnsemblMetazoa" id="PPA39082.1">
    <property type="protein sequence ID" value="PPA39082.1"/>
    <property type="gene ID" value="WBGene00277451"/>
</dbReference>
<protein>
    <submittedName>
        <fullName evidence="2">Uncharacterized protein</fullName>
    </submittedName>
</protein>
<reference evidence="3" key="1">
    <citation type="journal article" date="2008" name="Nat. Genet.">
        <title>The Pristionchus pacificus genome provides a unique perspective on nematode lifestyle and parasitism.</title>
        <authorList>
            <person name="Dieterich C."/>
            <person name="Clifton S.W."/>
            <person name="Schuster L.N."/>
            <person name="Chinwalla A."/>
            <person name="Delehaunty K."/>
            <person name="Dinkelacker I."/>
            <person name="Fulton L."/>
            <person name="Fulton R."/>
            <person name="Godfrey J."/>
            <person name="Minx P."/>
            <person name="Mitreva M."/>
            <person name="Roeseler W."/>
            <person name="Tian H."/>
            <person name="Witte H."/>
            <person name="Yang S.P."/>
            <person name="Wilson R.K."/>
            <person name="Sommer R.J."/>
        </authorList>
    </citation>
    <scope>NUCLEOTIDE SEQUENCE [LARGE SCALE GENOMIC DNA]</scope>
    <source>
        <strain evidence="3">PS312</strain>
    </source>
</reference>
<reference evidence="2" key="2">
    <citation type="submission" date="2022-06" db="UniProtKB">
        <authorList>
            <consortium name="EnsemblMetazoa"/>
        </authorList>
    </citation>
    <scope>IDENTIFICATION</scope>
    <source>
        <strain evidence="2">PS312</strain>
    </source>
</reference>
<evidence type="ECO:0000256" key="1">
    <source>
        <dbReference type="SAM" id="MobiDB-lite"/>
    </source>
</evidence>
<gene>
    <name evidence="2" type="primary">WBGene00277451</name>
</gene>
<organism evidence="2 3">
    <name type="scientific">Pristionchus pacificus</name>
    <name type="common">Parasitic nematode worm</name>
    <dbReference type="NCBI Taxonomy" id="54126"/>
    <lineage>
        <taxon>Eukaryota</taxon>
        <taxon>Metazoa</taxon>
        <taxon>Ecdysozoa</taxon>
        <taxon>Nematoda</taxon>
        <taxon>Chromadorea</taxon>
        <taxon>Rhabditida</taxon>
        <taxon>Rhabditina</taxon>
        <taxon>Diplogasteromorpha</taxon>
        <taxon>Diplogasteroidea</taxon>
        <taxon>Neodiplogasteridae</taxon>
        <taxon>Pristionchus</taxon>
    </lineage>
</organism>
<sequence length="115" mass="12876">MIPEYEDPNPLPKDFGESSSVSLGNPTSIAHLDHQEKGPGRIIIVSSDLRSRKAPFMKRLRRLDDLHLDSSHRLNSTDHRQLKAKKISSLGPLILGTKIPLPYQMIFPPASPFPD</sequence>
<accession>A0A2A6CT24</accession>
<evidence type="ECO:0000313" key="2">
    <source>
        <dbReference type="EnsemblMetazoa" id="PPA39082.1"/>
    </source>
</evidence>